<keyword evidence="2" id="KW-1185">Reference proteome</keyword>
<comment type="caution">
    <text evidence="1">The sequence shown here is derived from an EMBL/GenBank/DDBJ whole genome shotgun (WGS) entry which is preliminary data.</text>
</comment>
<reference evidence="1 2" key="1">
    <citation type="submission" date="2018-06" db="EMBL/GenBank/DDBJ databases">
        <title>Genomic Encyclopedia of Type Strains, Phase IV (KMG-IV): sequencing the most valuable type-strain genomes for metagenomic binning, comparative biology and taxonomic classification.</title>
        <authorList>
            <person name="Goeker M."/>
        </authorList>
    </citation>
    <scope>NUCLEOTIDE SEQUENCE [LARGE SCALE GENOMIC DNA]</scope>
    <source>
        <strain evidence="1 2">DSM 25619</strain>
    </source>
</reference>
<organism evidence="1 2">
    <name type="scientific">Pseudochrobactrum asaccharolyticum</name>
    <dbReference type="NCBI Taxonomy" id="354351"/>
    <lineage>
        <taxon>Bacteria</taxon>
        <taxon>Pseudomonadati</taxon>
        <taxon>Pseudomonadota</taxon>
        <taxon>Alphaproteobacteria</taxon>
        <taxon>Hyphomicrobiales</taxon>
        <taxon>Brucellaceae</taxon>
        <taxon>Pseudochrobactrum</taxon>
    </lineage>
</organism>
<evidence type="ECO:0008006" key="3">
    <source>
        <dbReference type="Google" id="ProtNLM"/>
    </source>
</evidence>
<dbReference type="OrthoDB" id="982480at2"/>
<accession>A0A366DLU8</accession>
<evidence type="ECO:0000313" key="1">
    <source>
        <dbReference type="EMBL" id="RBO91031.1"/>
    </source>
</evidence>
<gene>
    <name evidence="1" type="ORF">DFR47_11028</name>
</gene>
<dbReference type="EMBL" id="QNRH01000010">
    <property type="protein sequence ID" value="RBO91031.1"/>
    <property type="molecule type" value="Genomic_DNA"/>
</dbReference>
<dbReference type="Proteomes" id="UP000252893">
    <property type="component" value="Unassembled WGS sequence"/>
</dbReference>
<name>A0A366DLU8_9HYPH</name>
<protein>
    <recommendedName>
        <fullName evidence="3">HK97 gp10 family phage protein</fullName>
    </recommendedName>
</protein>
<dbReference type="RefSeq" id="WP_113945991.1">
    <property type="nucleotide sequence ID" value="NZ_JBHEEG010000019.1"/>
</dbReference>
<proteinExistence type="predicted"/>
<evidence type="ECO:0000313" key="2">
    <source>
        <dbReference type="Proteomes" id="UP000252893"/>
    </source>
</evidence>
<sequence length="136" mass="14750">MSFADQVGGFHKDVMKLILAVFQTSVQFMAEDIVKTSPVDTGFLRNSFNITLNSLPNLGDNGIGIAGVSGAVAGIKLSDTVYLSFTASYAMRLEYGFEGMDSAGRLYNQSGRFWVRGAAQNWNSYVEKAFRKAGAV</sequence>
<dbReference type="AlphaFoldDB" id="A0A366DLU8"/>